<dbReference type="PANTHER" id="PTHR23076">
    <property type="entry name" value="METALLOPROTEASE M41 FTSH"/>
    <property type="match status" value="1"/>
</dbReference>
<feature type="compositionally biased region" description="Low complexity" evidence="15">
    <location>
        <begin position="669"/>
        <end position="721"/>
    </location>
</feature>
<keyword evidence="7 13" id="KW-0378">Hydrolase</keyword>
<dbReference type="InterPro" id="IPR003959">
    <property type="entry name" value="ATPase_AAA_core"/>
</dbReference>
<dbReference type="Gene3D" id="1.10.8.60">
    <property type="match status" value="1"/>
</dbReference>
<reference evidence="18" key="1">
    <citation type="journal article" date="2019" name="Int. J. Syst. Evol. Microbiol.">
        <title>The Global Catalogue of Microorganisms (GCM) 10K type strain sequencing project: providing services to taxonomists for standard genome sequencing and annotation.</title>
        <authorList>
            <consortium name="The Broad Institute Genomics Platform"/>
            <consortium name="The Broad Institute Genome Sequencing Center for Infectious Disease"/>
            <person name="Wu L."/>
            <person name="Ma J."/>
        </authorList>
    </citation>
    <scope>NUCLEOTIDE SEQUENCE [LARGE SCALE GENOMIC DNA]</scope>
    <source>
        <strain evidence="18">CCM 8911</strain>
    </source>
</reference>
<dbReference type="EMBL" id="JBHTMO010000015">
    <property type="protein sequence ID" value="MFD1393038.1"/>
    <property type="molecule type" value="Genomic_DNA"/>
</dbReference>
<comment type="similarity">
    <text evidence="13">In the central section; belongs to the AAA ATPase family.</text>
</comment>
<keyword evidence="11 13" id="KW-0482">Metalloprotease</keyword>
<dbReference type="Pfam" id="PF00004">
    <property type="entry name" value="AAA"/>
    <property type="match status" value="1"/>
</dbReference>
<name>A0ABW4BAJ5_9LACO</name>
<protein>
    <recommendedName>
        <fullName evidence="13">ATP-dependent zinc metalloprotease FtsH</fullName>
        <ecNumber evidence="13">3.4.24.-</ecNumber>
    </recommendedName>
</protein>
<evidence type="ECO:0000313" key="18">
    <source>
        <dbReference type="Proteomes" id="UP001597249"/>
    </source>
</evidence>
<dbReference type="NCBIfam" id="TIGR01241">
    <property type="entry name" value="FtsH_fam"/>
    <property type="match status" value="1"/>
</dbReference>
<comment type="caution">
    <text evidence="17">The sequence shown here is derived from an EMBL/GenBank/DDBJ whole genome shotgun (WGS) entry which is preliminary data.</text>
</comment>
<dbReference type="Pfam" id="PF17862">
    <property type="entry name" value="AAA_lid_3"/>
    <property type="match status" value="1"/>
</dbReference>
<dbReference type="Pfam" id="PF06480">
    <property type="entry name" value="FtsH_ext"/>
    <property type="match status" value="1"/>
</dbReference>
<evidence type="ECO:0000256" key="9">
    <source>
        <dbReference type="ARBA" id="ARBA00022840"/>
    </source>
</evidence>
<keyword evidence="4 13" id="KW-0812">Transmembrane</keyword>
<evidence type="ECO:0000256" key="3">
    <source>
        <dbReference type="ARBA" id="ARBA00022670"/>
    </source>
</evidence>
<keyword evidence="10 13" id="KW-1133">Transmembrane helix</keyword>
<feature type="domain" description="AAA+ ATPase" evidence="16">
    <location>
        <begin position="221"/>
        <end position="360"/>
    </location>
</feature>
<evidence type="ECO:0000256" key="4">
    <source>
        <dbReference type="ARBA" id="ARBA00022692"/>
    </source>
</evidence>
<accession>A0ABW4BAJ5</accession>
<proteinExistence type="inferred from homology"/>
<keyword evidence="5 13" id="KW-0479">Metal-binding</keyword>
<dbReference type="SMART" id="SM00382">
    <property type="entry name" value="AAA"/>
    <property type="match status" value="1"/>
</dbReference>
<organism evidence="17 18">
    <name type="scientific">Lacticaseibacillus jixianensis</name>
    <dbReference type="NCBI Taxonomy" id="2486012"/>
    <lineage>
        <taxon>Bacteria</taxon>
        <taxon>Bacillati</taxon>
        <taxon>Bacillota</taxon>
        <taxon>Bacilli</taxon>
        <taxon>Lactobacillales</taxon>
        <taxon>Lactobacillaceae</taxon>
        <taxon>Lacticaseibacillus</taxon>
    </lineage>
</organism>
<evidence type="ECO:0000256" key="8">
    <source>
        <dbReference type="ARBA" id="ARBA00022833"/>
    </source>
</evidence>
<dbReference type="InterPro" id="IPR027417">
    <property type="entry name" value="P-loop_NTPase"/>
</dbReference>
<feature type="binding site" evidence="13">
    <location>
        <begin position="229"/>
        <end position="236"/>
    </location>
    <ligand>
        <name>ATP</name>
        <dbReference type="ChEBI" id="CHEBI:30616"/>
    </ligand>
</feature>
<feature type="region of interest" description="Disordered" evidence="15">
    <location>
        <begin position="656"/>
        <end position="737"/>
    </location>
</feature>
<feature type="transmembrane region" description="Helical" evidence="13">
    <location>
        <begin position="134"/>
        <end position="154"/>
    </location>
</feature>
<keyword evidence="3 13" id="KW-0645">Protease</keyword>
<keyword evidence="13" id="KW-1003">Cell membrane</keyword>
<evidence type="ECO:0000256" key="12">
    <source>
        <dbReference type="ARBA" id="ARBA00023136"/>
    </source>
</evidence>
<evidence type="ECO:0000256" key="15">
    <source>
        <dbReference type="SAM" id="MobiDB-lite"/>
    </source>
</evidence>
<comment type="similarity">
    <text evidence="14">Belongs to the AAA ATPase family.</text>
</comment>
<feature type="binding site" evidence="13">
    <location>
        <position position="451"/>
    </location>
    <ligand>
        <name>Zn(2+)</name>
        <dbReference type="ChEBI" id="CHEBI:29105"/>
        <note>catalytic</note>
    </ligand>
</feature>
<comment type="subunit">
    <text evidence="13">Homohexamer.</text>
</comment>
<dbReference type="InterPro" id="IPR011546">
    <property type="entry name" value="Pept_M41_FtsH_extracell"/>
</dbReference>
<evidence type="ECO:0000256" key="10">
    <source>
        <dbReference type="ARBA" id="ARBA00022989"/>
    </source>
</evidence>
<dbReference type="InterPro" id="IPR037219">
    <property type="entry name" value="Peptidase_M41-like"/>
</dbReference>
<evidence type="ECO:0000256" key="13">
    <source>
        <dbReference type="HAMAP-Rule" id="MF_01458"/>
    </source>
</evidence>
<dbReference type="InterPro" id="IPR041569">
    <property type="entry name" value="AAA_lid_3"/>
</dbReference>
<dbReference type="Pfam" id="PF01434">
    <property type="entry name" value="Peptidase_M41"/>
    <property type="match status" value="1"/>
</dbReference>
<dbReference type="GO" id="GO:0008237">
    <property type="term" value="F:metallopeptidase activity"/>
    <property type="evidence" value="ECO:0007669"/>
    <property type="project" value="UniProtKB-KW"/>
</dbReference>
<comment type="cofactor">
    <cofactor evidence="13">
        <name>Zn(2+)</name>
        <dbReference type="ChEBI" id="CHEBI:29105"/>
    </cofactor>
    <text evidence="13">Binds 1 zinc ion per subunit.</text>
</comment>
<keyword evidence="9 13" id="KW-0067">ATP-binding</keyword>
<evidence type="ECO:0000256" key="5">
    <source>
        <dbReference type="ARBA" id="ARBA00022723"/>
    </source>
</evidence>
<feature type="binding site" evidence="13">
    <location>
        <position position="455"/>
    </location>
    <ligand>
        <name>Zn(2+)</name>
        <dbReference type="ChEBI" id="CHEBI:29105"/>
        <note>catalytic</note>
    </ligand>
</feature>
<comment type="subcellular location">
    <subcellularLocation>
        <location evidence="13">Cell membrane</location>
        <topology evidence="13">Multi-pass membrane protein</topology>
        <orientation evidence="13">Cytoplasmic side</orientation>
    </subcellularLocation>
    <subcellularLocation>
        <location evidence="1">Membrane</location>
    </subcellularLocation>
</comment>
<dbReference type="SUPFAM" id="SSF52540">
    <property type="entry name" value="P-loop containing nucleoside triphosphate hydrolases"/>
    <property type="match status" value="1"/>
</dbReference>
<dbReference type="HAMAP" id="MF_01458">
    <property type="entry name" value="FtsH"/>
    <property type="match status" value="1"/>
</dbReference>
<feature type="binding site" evidence="13">
    <location>
        <position position="527"/>
    </location>
    <ligand>
        <name>Zn(2+)</name>
        <dbReference type="ChEBI" id="CHEBI:29105"/>
        <note>catalytic</note>
    </ligand>
</feature>
<dbReference type="PROSITE" id="PS00674">
    <property type="entry name" value="AAA"/>
    <property type="match status" value="1"/>
</dbReference>
<keyword evidence="18" id="KW-1185">Reference proteome</keyword>
<keyword evidence="12 13" id="KW-0472">Membrane</keyword>
<evidence type="ECO:0000256" key="7">
    <source>
        <dbReference type="ARBA" id="ARBA00022801"/>
    </source>
</evidence>
<evidence type="ECO:0000256" key="2">
    <source>
        <dbReference type="ARBA" id="ARBA00010044"/>
    </source>
</evidence>
<dbReference type="Proteomes" id="UP001597249">
    <property type="component" value="Unassembled WGS sequence"/>
</dbReference>
<dbReference type="Gene3D" id="3.40.50.300">
    <property type="entry name" value="P-loop containing nucleotide triphosphate hydrolases"/>
    <property type="match status" value="1"/>
</dbReference>
<comment type="similarity">
    <text evidence="2 13">In the C-terminal section; belongs to the peptidase M41 family.</text>
</comment>
<keyword evidence="6 13" id="KW-0547">Nucleotide-binding</keyword>
<dbReference type="InterPro" id="IPR003593">
    <property type="entry name" value="AAA+_ATPase"/>
</dbReference>
<keyword evidence="8 13" id="KW-0862">Zinc</keyword>
<dbReference type="PANTHER" id="PTHR23076:SF113">
    <property type="entry name" value="ATP-DEPENDENT ZINC METALLOPROTEASE FTSH 1, CHLOROPLASTIC-RELATED"/>
    <property type="match status" value="1"/>
</dbReference>
<evidence type="ECO:0000256" key="11">
    <source>
        <dbReference type="ARBA" id="ARBA00023049"/>
    </source>
</evidence>
<evidence type="ECO:0000259" key="16">
    <source>
        <dbReference type="SMART" id="SM00382"/>
    </source>
</evidence>
<dbReference type="InterPro" id="IPR005936">
    <property type="entry name" value="FtsH"/>
</dbReference>
<evidence type="ECO:0000256" key="6">
    <source>
        <dbReference type="ARBA" id="ARBA00022741"/>
    </source>
</evidence>
<feature type="active site" evidence="13">
    <location>
        <position position="452"/>
    </location>
</feature>
<sequence length="737" mass="79355">MNKKQNGLFGSTLMYVFLFVALVTVFAWYLRGNSGTATQELSSSQFISALKKDDIKSFSIQPSGGVYKVTGEYNKPKKVTGGQSGLGLMGTTQSTTKSFSSYVPTNNTYMQTITKAADSNKVAITTQEESSSSVWVTLLITVLPLVIFMVFFYMMMNQSGQGGGNGRVMNFGKSKAKQADKKANKVRFSDVAGEEEEKQELVEVVEFLKDPHKFSQLGARIPAGVLLEGPPGTGKTLLAKAVAGEAGVPFFSISGSDFVEMFVGVGASRVRDLFDQAKKNAPSIIFIDEIDAVGRQRGAGMGGGHDEREQTLNQLLVEMDGFTGNEGVIVIAATNRSDVLDPALLRPGRFDRKILVGRPDVKGREAILKVHAKNKPFAPDVDLAELARQTPGFVGADLENVLNEAALVAARRGKTKIDASDIDEAQDRVIAGPAKKDRTIAPKERQMVAYHEAGHAIIGLVLSDSRVVRKVTIIPRGRAGGYAITLPKEDEFLLTKKELNEQIIGLMGGRTAEEIIFGTESTGASNDFEQATQLARSMVTTYGMSDRLGTVTLEREGGQPFVGAEYGQMAAYSQQTATAIDDEVRRIITEDHQRAHEIIESHREQHKLIAEALLKYETLDEKQIMSLYKDGKMPESASEFPSEKAATFEEAKKALEEKDKAKQEDQDDQPVASAASAAPEASAASDSSSASTDSAASVAEGSDAPTSAEGSAAAPSAADQPAEPHDEHADEDHTPEH</sequence>
<dbReference type="EC" id="3.4.24.-" evidence="13"/>
<feature type="transmembrane region" description="Helical" evidence="13">
    <location>
        <begin position="12"/>
        <end position="30"/>
    </location>
</feature>
<comment type="function">
    <text evidence="13">Acts as a processive, ATP-dependent zinc metallopeptidase for both cytoplasmic and membrane proteins. Plays a role in the quality control of integral membrane proteins.</text>
</comment>
<dbReference type="InterPro" id="IPR003960">
    <property type="entry name" value="ATPase_AAA_CS"/>
</dbReference>
<dbReference type="SUPFAM" id="SSF140990">
    <property type="entry name" value="FtsH protease domain-like"/>
    <property type="match status" value="1"/>
</dbReference>
<dbReference type="Gene3D" id="1.20.58.760">
    <property type="entry name" value="Peptidase M41"/>
    <property type="match status" value="1"/>
</dbReference>
<feature type="compositionally biased region" description="Basic and acidic residues" evidence="15">
    <location>
        <begin position="722"/>
        <end position="737"/>
    </location>
</feature>
<evidence type="ECO:0000256" key="14">
    <source>
        <dbReference type="RuleBase" id="RU003651"/>
    </source>
</evidence>
<gene>
    <name evidence="13 17" type="primary">ftsH</name>
    <name evidence="17" type="ORF">ACFQ3L_05455</name>
</gene>
<evidence type="ECO:0000256" key="1">
    <source>
        <dbReference type="ARBA" id="ARBA00004370"/>
    </source>
</evidence>
<dbReference type="InterPro" id="IPR000642">
    <property type="entry name" value="Peptidase_M41"/>
</dbReference>
<dbReference type="CDD" id="cd19501">
    <property type="entry name" value="RecA-like_FtsH"/>
    <property type="match status" value="1"/>
</dbReference>
<evidence type="ECO:0000313" key="17">
    <source>
        <dbReference type="EMBL" id="MFD1393038.1"/>
    </source>
</evidence>
<dbReference type="RefSeq" id="WP_125585177.1">
    <property type="nucleotide sequence ID" value="NZ_JBHTMO010000015.1"/>
</dbReference>